<evidence type="ECO:0000313" key="2">
    <source>
        <dbReference type="Proteomes" id="UP000299102"/>
    </source>
</evidence>
<accession>A0A4C1V9Y7</accession>
<sequence>MRLFNAKLVPAPAECAPSAGPAARTTIHGLTLRSVAVMLGTRLRRDLYENNADDSILPIGVYGHGSSYR</sequence>
<dbReference type="AlphaFoldDB" id="A0A4C1V9Y7"/>
<reference evidence="1 2" key="1">
    <citation type="journal article" date="2019" name="Commun. Biol.">
        <title>The bagworm genome reveals a unique fibroin gene that provides high tensile strength.</title>
        <authorList>
            <person name="Kono N."/>
            <person name="Nakamura H."/>
            <person name="Ohtoshi R."/>
            <person name="Tomita M."/>
            <person name="Numata K."/>
            <person name="Arakawa K."/>
        </authorList>
    </citation>
    <scope>NUCLEOTIDE SEQUENCE [LARGE SCALE GENOMIC DNA]</scope>
</reference>
<keyword evidence="2" id="KW-1185">Reference proteome</keyword>
<proteinExistence type="predicted"/>
<evidence type="ECO:0000313" key="1">
    <source>
        <dbReference type="EMBL" id="GBP34714.1"/>
    </source>
</evidence>
<protein>
    <submittedName>
        <fullName evidence="1">Uncharacterized protein</fullName>
    </submittedName>
</protein>
<comment type="caution">
    <text evidence="1">The sequence shown here is derived from an EMBL/GenBank/DDBJ whole genome shotgun (WGS) entry which is preliminary data.</text>
</comment>
<dbReference type="Proteomes" id="UP000299102">
    <property type="component" value="Unassembled WGS sequence"/>
</dbReference>
<gene>
    <name evidence="1" type="ORF">EVAR_31584_1</name>
</gene>
<dbReference type="EMBL" id="BGZK01000292">
    <property type="protein sequence ID" value="GBP34714.1"/>
    <property type="molecule type" value="Genomic_DNA"/>
</dbReference>
<name>A0A4C1V9Y7_EUMVA</name>
<organism evidence="1 2">
    <name type="scientific">Eumeta variegata</name>
    <name type="common">Bagworm moth</name>
    <name type="synonym">Eumeta japonica</name>
    <dbReference type="NCBI Taxonomy" id="151549"/>
    <lineage>
        <taxon>Eukaryota</taxon>
        <taxon>Metazoa</taxon>
        <taxon>Ecdysozoa</taxon>
        <taxon>Arthropoda</taxon>
        <taxon>Hexapoda</taxon>
        <taxon>Insecta</taxon>
        <taxon>Pterygota</taxon>
        <taxon>Neoptera</taxon>
        <taxon>Endopterygota</taxon>
        <taxon>Lepidoptera</taxon>
        <taxon>Glossata</taxon>
        <taxon>Ditrysia</taxon>
        <taxon>Tineoidea</taxon>
        <taxon>Psychidae</taxon>
        <taxon>Oiketicinae</taxon>
        <taxon>Eumeta</taxon>
    </lineage>
</organism>